<accession>A0A267HN71</accession>
<evidence type="ECO:0000313" key="1">
    <source>
        <dbReference type="EMBL" id="PAA99828.1"/>
    </source>
</evidence>
<keyword evidence="2" id="KW-1185">Reference proteome</keyword>
<sequence>MLIEKSELSFNQAGSSKQLKSREFWFLDKTLSKINTGLLIILIKISNVKKSKKRLAISCKKQGFYVTYNILDVVNNITPEKE</sequence>
<comment type="caution">
    <text evidence="1">The sequence shown here is derived from an EMBL/GenBank/DDBJ whole genome shotgun (WGS) entry which is preliminary data.</text>
</comment>
<protein>
    <submittedName>
        <fullName evidence="1">Uncharacterized protein</fullName>
    </submittedName>
</protein>
<reference evidence="1 2" key="1">
    <citation type="submission" date="2015-08" db="EMBL/GenBank/DDBJ databases">
        <title>Enterococcus genome sequence.</title>
        <authorList>
            <person name="Acedo J.Z."/>
            <person name="Vederas J.C."/>
        </authorList>
    </citation>
    <scope>NUCLEOTIDE SEQUENCE [LARGE SCALE GENOMIC DNA]</scope>
    <source>
        <strain evidence="1 2">49</strain>
    </source>
</reference>
<dbReference type="Proteomes" id="UP000216797">
    <property type="component" value="Unassembled WGS sequence"/>
</dbReference>
<proteinExistence type="predicted"/>
<evidence type="ECO:0000313" key="2">
    <source>
        <dbReference type="Proteomes" id="UP000216797"/>
    </source>
</evidence>
<organism evidence="1 2">
    <name type="scientific">Enterococcus canintestini</name>
    <dbReference type="NCBI Taxonomy" id="317010"/>
    <lineage>
        <taxon>Bacteria</taxon>
        <taxon>Bacillati</taxon>
        <taxon>Bacillota</taxon>
        <taxon>Bacilli</taxon>
        <taxon>Lactobacillales</taxon>
        <taxon>Enterococcaceae</taxon>
        <taxon>Enterococcus</taxon>
    </lineage>
</organism>
<dbReference type="AlphaFoldDB" id="A0A267HN71"/>
<name>A0A267HN71_9ENTE</name>
<gene>
    <name evidence="1" type="ORF">AKL21_12320</name>
</gene>
<dbReference type="EMBL" id="LHUG01000017">
    <property type="protein sequence ID" value="PAA99828.1"/>
    <property type="molecule type" value="Genomic_DNA"/>
</dbReference>